<comment type="caution">
    <text evidence="3">The sequence shown here is derived from an EMBL/GenBank/DDBJ whole genome shotgun (WGS) entry which is preliminary data.</text>
</comment>
<feature type="region of interest" description="Disordered" evidence="1">
    <location>
        <begin position="91"/>
        <end position="121"/>
    </location>
</feature>
<keyword evidence="2" id="KW-0812">Transmembrane</keyword>
<organism evidence="3 4">
    <name type="scientific">Phytohabitans aurantiacus</name>
    <dbReference type="NCBI Taxonomy" id="3016789"/>
    <lineage>
        <taxon>Bacteria</taxon>
        <taxon>Bacillati</taxon>
        <taxon>Actinomycetota</taxon>
        <taxon>Actinomycetes</taxon>
        <taxon>Micromonosporales</taxon>
        <taxon>Micromonosporaceae</taxon>
    </lineage>
</organism>
<keyword evidence="4" id="KW-1185">Reference proteome</keyword>
<feature type="compositionally biased region" description="Pro residues" evidence="1">
    <location>
        <begin position="34"/>
        <end position="44"/>
    </location>
</feature>
<feature type="compositionally biased region" description="Low complexity" evidence="1">
    <location>
        <begin position="102"/>
        <end position="121"/>
    </location>
</feature>
<gene>
    <name evidence="3" type="ORF">Pa4123_05040</name>
</gene>
<protein>
    <recommendedName>
        <fullName evidence="5">Lipocalin-like domain-containing protein</fullName>
    </recommendedName>
</protein>
<feature type="transmembrane region" description="Helical" evidence="2">
    <location>
        <begin position="65"/>
        <end position="88"/>
    </location>
</feature>
<sequence>MQPCAVCGGVLVDAAGYCTQCRTFRGVPQQQPYTPYPTSVPPGYPQQTSGGGYPGSYPPPRGRSFLVPLIALGATLFVLVVAIVVVAATGGGGDDPDPIANPTTATASPSGQSSASPSATPAGAIDQCVIGTWRVTSHREDVNVPNRGKVSFTGGEEAMLRLNADGTGETDYRGGTKFEGDMDGQKVTLEISGTVTYRYTAADGKVSLSDLESNATGKLFLDGEQYGDPLPFEGSEEPVTYTCSGDDLTQRTFLFTTEYTRVS</sequence>
<name>A0ABQ5QN29_9ACTN</name>
<keyword evidence="2" id="KW-1133">Transmembrane helix</keyword>
<evidence type="ECO:0000313" key="4">
    <source>
        <dbReference type="Proteomes" id="UP001144280"/>
    </source>
</evidence>
<evidence type="ECO:0008006" key="5">
    <source>
        <dbReference type="Google" id="ProtNLM"/>
    </source>
</evidence>
<accession>A0ABQ5QN29</accession>
<keyword evidence="2" id="KW-0472">Membrane</keyword>
<dbReference type="RefSeq" id="WP_281892112.1">
    <property type="nucleotide sequence ID" value="NZ_BSDI01000001.1"/>
</dbReference>
<dbReference type="EMBL" id="BSDI01000001">
    <property type="protein sequence ID" value="GLH95232.1"/>
    <property type="molecule type" value="Genomic_DNA"/>
</dbReference>
<evidence type="ECO:0000313" key="3">
    <source>
        <dbReference type="EMBL" id="GLH95232.1"/>
    </source>
</evidence>
<feature type="region of interest" description="Disordered" evidence="1">
    <location>
        <begin position="29"/>
        <end position="57"/>
    </location>
</feature>
<proteinExistence type="predicted"/>
<evidence type="ECO:0000256" key="2">
    <source>
        <dbReference type="SAM" id="Phobius"/>
    </source>
</evidence>
<reference evidence="3" key="1">
    <citation type="submission" date="2022-12" db="EMBL/GenBank/DDBJ databases">
        <title>New Phytohabitans aurantiacus sp. RD004123 nov., an actinomycete isolated from soil.</title>
        <authorList>
            <person name="Triningsih D.W."/>
            <person name="Harunari E."/>
            <person name="Igarashi Y."/>
        </authorList>
    </citation>
    <scope>NUCLEOTIDE SEQUENCE</scope>
    <source>
        <strain evidence="3">RD004123</strain>
    </source>
</reference>
<evidence type="ECO:0000256" key="1">
    <source>
        <dbReference type="SAM" id="MobiDB-lite"/>
    </source>
</evidence>
<dbReference type="Proteomes" id="UP001144280">
    <property type="component" value="Unassembled WGS sequence"/>
</dbReference>